<dbReference type="Proteomes" id="UP000789702">
    <property type="component" value="Unassembled WGS sequence"/>
</dbReference>
<dbReference type="EMBL" id="CAJVPU010030231">
    <property type="protein sequence ID" value="CAG8713331.1"/>
    <property type="molecule type" value="Genomic_DNA"/>
</dbReference>
<evidence type="ECO:0000313" key="1">
    <source>
        <dbReference type="EMBL" id="CAG8713331.1"/>
    </source>
</evidence>
<feature type="non-terminal residue" evidence="1">
    <location>
        <position position="1"/>
    </location>
</feature>
<organism evidence="1 2">
    <name type="scientific">Dentiscutata heterogama</name>
    <dbReference type="NCBI Taxonomy" id="1316150"/>
    <lineage>
        <taxon>Eukaryota</taxon>
        <taxon>Fungi</taxon>
        <taxon>Fungi incertae sedis</taxon>
        <taxon>Mucoromycota</taxon>
        <taxon>Glomeromycotina</taxon>
        <taxon>Glomeromycetes</taxon>
        <taxon>Diversisporales</taxon>
        <taxon>Gigasporaceae</taxon>
        <taxon>Dentiscutata</taxon>
    </lineage>
</organism>
<name>A0ACA9PKU3_9GLOM</name>
<feature type="non-terminal residue" evidence="1">
    <location>
        <position position="49"/>
    </location>
</feature>
<protein>
    <submittedName>
        <fullName evidence="1">15632_t:CDS:1</fullName>
    </submittedName>
</protein>
<accession>A0ACA9PKU3</accession>
<gene>
    <name evidence="1" type="ORF">DHETER_LOCUS12390</name>
</gene>
<proteinExistence type="predicted"/>
<sequence length="49" mass="5597">IQTIDRIISKKLDKKLKNIQLPYLLQSSISGTSLAKKSPHIQDSNYQEL</sequence>
<reference evidence="1" key="1">
    <citation type="submission" date="2021-06" db="EMBL/GenBank/DDBJ databases">
        <authorList>
            <person name="Kallberg Y."/>
            <person name="Tangrot J."/>
            <person name="Rosling A."/>
        </authorList>
    </citation>
    <scope>NUCLEOTIDE SEQUENCE</scope>
    <source>
        <strain evidence="1">IL203A</strain>
    </source>
</reference>
<keyword evidence="2" id="KW-1185">Reference proteome</keyword>
<comment type="caution">
    <text evidence="1">The sequence shown here is derived from an EMBL/GenBank/DDBJ whole genome shotgun (WGS) entry which is preliminary data.</text>
</comment>
<evidence type="ECO:0000313" key="2">
    <source>
        <dbReference type="Proteomes" id="UP000789702"/>
    </source>
</evidence>